<evidence type="ECO:0000259" key="13">
    <source>
        <dbReference type="Pfam" id="PF04452"/>
    </source>
</evidence>
<dbReference type="RefSeq" id="WP_152230935.1">
    <property type="nucleotide sequence ID" value="NZ_BAAAOT010000016.1"/>
</dbReference>
<comment type="caution">
    <text evidence="15">The sequence shown here is derived from an EMBL/GenBank/DDBJ whole genome shotgun (WGS) entry which is preliminary data.</text>
</comment>
<evidence type="ECO:0000313" key="16">
    <source>
        <dbReference type="Proteomes" id="UP000429644"/>
    </source>
</evidence>
<dbReference type="GO" id="GO:0070475">
    <property type="term" value="P:rRNA base methylation"/>
    <property type="evidence" value="ECO:0007669"/>
    <property type="project" value="TreeGrafter"/>
</dbReference>
<evidence type="ECO:0000313" key="15">
    <source>
        <dbReference type="EMBL" id="MPV88283.1"/>
    </source>
</evidence>
<dbReference type="Pfam" id="PF20260">
    <property type="entry name" value="PUA_4"/>
    <property type="match status" value="1"/>
</dbReference>
<dbReference type="GO" id="GO:0005737">
    <property type="term" value="C:cytoplasm"/>
    <property type="evidence" value="ECO:0007669"/>
    <property type="project" value="UniProtKB-SubCell"/>
</dbReference>
<evidence type="ECO:0000256" key="10">
    <source>
        <dbReference type="ARBA" id="ARBA00025699"/>
    </source>
</evidence>
<evidence type="ECO:0000256" key="9">
    <source>
        <dbReference type="ARBA" id="ARBA00022691"/>
    </source>
</evidence>
<feature type="domain" description="Ribosomal RNA small subunit methyltransferase E PUA-like" evidence="14">
    <location>
        <begin position="23"/>
        <end position="68"/>
    </location>
</feature>
<dbReference type="Gene3D" id="2.40.240.20">
    <property type="entry name" value="Hypothetical PUA domain-like, domain 1"/>
    <property type="match status" value="1"/>
</dbReference>
<dbReference type="InterPro" id="IPR046887">
    <property type="entry name" value="RsmE_PUA-like"/>
</dbReference>
<keyword evidence="9 12" id="KW-0949">S-adenosyl-L-methionine</keyword>
<dbReference type="Proteomes" id="UP000429644">
    <property type="component" value="Unassembled WGS sequence"/>
</dbReference>
<reference evidence="15 16" key="1">
    <citation type="submission" date="2019-10" db="EMBL/GenBank/DDBJ databases">
        <title>Georgenia wutianyii sp. nov. and Georgenia yuyongxinii sp. nov. isolated from plateau pika (Ochotona curzoniae) in the Qinghai-Tibet plateau of China.</title>
        <authorList>
            <person name="Tian Z."/>
        </authorList>
    </citation>
    <scope>NUCLEOTIDE SEQUENCE [LARGE SCALE GENOMIC DNA]</scope>
    <source>
        <strain evidence="15 16">JCM 15130</strain>
    </source>
</reference>
<dbReference type="EMBL" id="WHPD01001384">
    <property type="protein sequence ID" value="MPV88283.1"/>
    <property type="molecule type" value="Genomic_DNA"/>
</dbReference>
<keyword evidence="8 12" id="KW-0808">Transferase</keyword>
<evidence type="ECO:0000256" key="7">
    <source>
        <dbReference type="ARBA" id="ARBA00022603"/>
    </source>
</evidence>
<dbReference type="Pfam" id="PF04452">
    <property type="entry name" value="Methyltrans_RNA"/>
    <property type="match status" value="1"/>
</dbReference>
<keyword evidence="5 12" id="KW-0963">Cytoplasm</keyword>
<evidence type="ECO:0000256" key="2">
    <source>
        <dbReference type="ARBA" id="ARBA00005528"/>
    </source>
</evidence>
<name>A0A7J9UV96_9MICO</name>
<dbReference type="NCBIfam" id="TIGR00046">
    <property type="entry name" value="RsmE family RNA methyltransferase"/>
    <property type="match status" value="2"/>
</dbReference>
<evidence type="ECO:0000256" key="6">
    <source>
        <dbReference type="ARBA" id="ARBA00022552"/>
    </source>
</evidence>
<evidence type="ECO:0000259" key="14">
    <source>
        <dbReference type="Pfam" id="PF20260"/>
    </source>
</evidence>
<dbReference type="GO" id="GO:0070042">
    <property type="term" value="F:rRNA (uridine-N3-)-methyltransferase activity"/>
    <property type="evidence" value="ECO:0007669"/>
    <property type="project" value="TreeGrafter"/>
</dbReference>
<dbReference type="PIRSF" id="PIRSF015601">
    <property type="entry name" value="MTase_slr0722"/>
    <property type="match status" value="1"/>
</dbReference>
<keyword evidence="6 12" id="KW-0698">rRNA processing</keyword>
<dbReference type="AlphaFoldDB" id="A0A7J9UV96"/>
<evidence type="ECO:0000256" key="4">
    <source>
        <dbReference type="ARBA" id="ARBA00013673"/>
    </source>
</evidence>
<proteinExistence type="inferred from homology"/>
<dbReference type="InterPro" id="IPR015947">
    <property type="entry name" value="PUA-like_sf"/>
</dbReference>
<dbReference type="CDD" id="cd18084">
    <property type="entry name" value="RsmE-like"/>
    <property type="match status" value="1"/>
</dbReference>
<protein>
    <recommendedName>
        <fullName evidence="4 12">Ribosomal RNA small subunit methyltransferase E</fullName>
        <ecNumber evidence="3 12">2.1.1.193</ecNumber>
    </recommendedName>
</protein>
<evidence type="ECO:0000256" key="5">
    <source>
        <dbReference type="ARBA" id="ARBA00022490"/>
    </source>
</evidence>
<evidence type="ECO:0000256" key="11">
    <source>
        <dbReference type="ARBA" id="ARBA00047944"/>
    </source>
</evidence>
<dbReference type="Gene3D" id="3.40.1280.10">
    <property type="match status" value="1"/>
</dbReference>
<dbReference type="PANTHER" id="PTHR30027:SF3">
    <property type="entry name" value="16S RRNA (URACIL(1498)-N(3))-METHYLTRANSFERASE"/>
    <property type="match status" value="1"/>
</dbReference>
<sequence length="278" mass="27634">MTTAVFHAAGLLDAVTPGAVVTLTGAEARHAATVRRLRPGEEIDLVDGAGLRAGGTVTAAAKDALSVAVDRVTREPAPPVRLVLAQALAKGGRDEQAVETATELGVDAVVPWQADRSVSVWTGAKVARGRERWAAVVLAAAKQSRRAWVPAVREPASTPALVRAAGATAAAGGAVLVLHEQATTPLAAARLPVVSGAPPSGTDGAAAAASDGEARAQAGGAPEVLVVVGPEGGITDAEVAALETAGAQPVLLGPHVLRTSTAGPAALAVLAQRLGRWG</sequence>
<dbReference type="InterPro" id="IPR029026">
    <property type="entry name" value="tRNA_m1G_MTases_N"/>
</dbReference>
<dbReference type="PANTHER" id="PTHR30027">
    <property type="entry name" value="RIBOSOMAL RNA SMALL SUBUNIT METHYLTRANSFERASE E"/>
    <property type="match status" value="1"/>
</dbReference>
<dbReference type="InterPro" id="IPR006700">
    <property type="entry name" value="RsmE"/>
</dbReference>
<evidence type="ECO:0000256" key="1">
    <source>
        <dbReference type="ARBA" id="ARBA00004496"/>
    </source>
</evidence>
<keyword evidence="16" id="KW-1185">Reference proteome</keyword>
<keyword evidence="7 12" id="KW-0489">Methyltransferase</keyword>
<evidence type="ECO:0000256" key="8">
    <source>
        <dbReference type="ARBA" id="ARBA00022679"/>
    </source>
</evidence>
<gene>
    <name evidence="15" type="ORF">GB882_06335</name>
</gene>
<dbReference type="SUPFAM" id="SSF75217">
    <property type="entry name" value="alpha/beta knot"/>
    <property type="match status" value="1"/>
</dbReference>
<evidence type="ECO:0000256" key="3">
    <source>
        <dbReference type="ARBA" id="ARBA00012328"/>
    </source>
</evidence>
<feature type="domain" description="Ribosomal RNA small subunit methyltransferase E methyltransferase" evidence="13">
    <location>
        <begin position="78"/>
        <end position="270"/>
    </location>
</feature>
<comment type="similarity">
    <text evidence="2 12">Belongs to the RNA methyltransferase RsmE family.</text>
</comment>
<dbReference type="SUPFAM" id="SSF88697">
    <property type="entry name" value="PUA domain-like"/>
    <property type="match status" value="1"/>
</dbReference>
<dbReference type="OrthoDB" id="9808126at2"/>
<comment type="function">
    <text evidence="10 12">Specifically methylates the N3 position of the uracil ring of uridine 1498 (m3U1498) in 16S rRNA. Acts on the fully assembled 30S ribosomal subunit.</text>
</comment>
<organism evidence="15 16">
    <name type="scientific">Georgenia ruanii</name>
    <dbReference type="NCBI Taxonomy" id="348442"/>
    <lineage>
        <taxon>Bacteria</taxon>
        <taxon>Bacillati</taxon>
        <taxon>Actinomycetota</taxon>
        <taxon>Actinomycetes</taxon>
        <taxon>Micrococcales</taxon>
        <taxon>Bogoriellaceae</taxon>
        <taxon>Georgenia</taxon>
    </lineage>
</organism>
<dbReference type="NCBIfam" id="NF008693">
    <property type="entry name" value="PRK11713.2-3"/>
    <property type="match status" value="1"/>
</dbReference>
<dbReference type="InterPro" id="IPR029028">
    <property type="entry name" value="Alpha/beta_knot_MTases"/>
</dbReference>
<evidence type="ECO:0000256" key="12">
    <source>
        <dbReference type="PIRNR" id="PIRNR015601"/>
    </source>
</evidence>
<dbReference type="InterPro" id="IPR046886">
    <property type="entry name" value="RsmE_MTase_dom"/>
</dbReference>
<comment type="catalytic activity">
    <reaction evidence="11 12">
        <text>uridine(1498) in 16S rRNA + S-adenosyl-L-methionine = N(3)-methyluridine(1498) in 16S rRNA + S-adenosyl-L-homocysteine + H(+)</text>
        <dbReference type="Rhea" id="RHEA:42920"/>
        <dbReference type="Rhea" id="RHEA-COMP:10283"/>
        <dbReference type="Rhea" id="RHEA-COMP:10284"/>
        <dbReference type="ChEBI" id="CHEBI:15378"/>
        <dbReference type="ChEBI" id="CHEBI:57856"/>
        <dbReference type="ChEBI" id="CHEBI:59789"/>
        <dbReference type="ChEBI" id="CHEBI:65315"/>
        <dbReference type="ChEBI" id="CHEBI:74502"/>
        <dbReference type="EC" id="2.1.1.193"/>
    </reaction>
</comment>
<dbReference type="EC" id="2.1.1.193" evidence="3 12"/>
<comment type="subcellular location">
    <subcellularLocation>
        <location evidence="1 12">Cytoplasm</location>
    </subcellularLocation>
</comment>
<accession>A0A7J9UV96</accession>